<evidence type="ECO:0000256" key="1">
    <source>
        <dbReference type="SAM" id="Phobius"/>
    </source>
</evidence>
<evidence type="ECO:0000313" key="2">
    <source>
        <dbReference type="EMBL" id="MBE0348462.1"/>
    </source>
</evidence>
<keyword evidence="1" id="KW-0812">Transmembrane</keyword>
<feature type="transmembrane region" description="Helical" evidence="1">
    <location>
        <begin position="37"/>
        <end position="61"/>
    </location>
</feature>
<keyword evidence="3" id="KW-1185">Reference proteome</keyword>
<organism evidence="2 3">
    <name type="scientific">Pseudoalteromonas peptidolytica F12-50-A1</name>
    <dbReference type="NCBI Taxonomy" id="1315280"/>
    <lineage>
        <taxon>Bacteria</taxon>
        <taxon>Pseudomonadati</taxon>
        <taxon>Pseudomonadota</taxon>
        <taxon>Gammaproteobacteria</taxon>
        <taxon>Alteromonadales</taxon>
        <taxon>Pseudoalteromonadaceae</taxon>
        <taxon>Pseudoalteromonas</taxon>
    </lineage>
</organism>
<dbReference type="Proteomes" id="UP000660708">
    <property type="component" value="Unassembled WGS sequence"/>
</dbReference>
<reference evidence="2 3" key="1">
    <citation type="submission" date="2015-06" db="EMBL/GenBank/DDBJ databases">
        <title>Genome sequence of Pseudoalteromonas peptidolytica.</title>
        <authorList>
            <person name="Xie B.-B."/>
            <person name="Rong J.-C."/>
            <person name="Qin Q.-L."/>
            <person name="Zhang Y.-Z."/>
        </authorList>
    </citation>
    <scope>NUCLEOTIDE SEQUENCE [LARGE SCALE GENOMIC DNA]</scope>
    <source>
        <strain evidence="2 3">F12-50-A1</strain>
    </source>
</reference>
<gene>
    <name evidence="2" type="ORF">PPEP_b0208</name>
</gene>
<feature type="transmembrane region" description="Helical" evidence="1">
    <location>
        <begin position="12"/>
        <end position="31"/>
    </location>
</feature>
<keyword evidence="1" id="KW-0472">Membrane</keyword>
<comment type="caution">
    <text evidence="2">The sequence shown here is derived from an EMBL/GenBank/DDBJ whole genome shotgun (WGS) entry which is preliminary data.</text>
</comment>
<dbReference type="EMBL" id="AQHF01000033">
    <property type="protein sequence ID" value="MBE0348462.1"/>
    <property type="molecule type" value="Genomic_DNA"/>
</dbReference>
<protein>
    <submittedName>
        <fullName evidence="2">Uncharacterized protein</fullName>
    </submittedName>
</protein>
<dbReference type="RefSeq" id="WP_147391406.1">
    <property type="nucleotide sequence ID" value="NZ_AQHF01000033.1"/>
</dbReference>
<dbReference type="AlphaFoldDB" id="A0A8I0N024"/>
<name>A0A8I0N024_9GAMM</name>
<keyword evidence="1" id="KW-1133">Transmembrane helix</keyword>
<evidence type="ECO:0000313" key="3">
    <source>
        <dbReference type="Proteomes" id="UP000660708"/>
    </source>
</evidence>
<sequence>MKELKLGMNLSFFISLSVFALGLVALDALLISDSIYMFSFAQMALSAAIIFYIIVGVWAIFSGQSRVIVCNQGVAYQTLFGQKYYIPAEEVEKISVERILWFSYTKLHMANRTLRLWSFKPSQAQQRSLKVLGYF</sequence>
<accession>A0A8I0N024</accession>
<proteinExistence type="predicted"/>